<dbReference type="PaxDb" id="273116-14325716"/>
<dbReference type="GeneID" id="1442168"/>
<dbReference type="GO" id="GO:0005507">
    <property type="term" value="F:copper ion binding"/>
    <property type="evidence" value="ECO:0007669"/>
    <property type="project" value="UniProtKB-UniRule"/>
</dbReference>
<evidence type="ECO:0000259" key="7">
    <source>
        <dbReference type="Pfam" id="PF00127"/>
    </source>
</evidence>
<sequence>MDKYKLFALVSLGILISVAAFYGARELASREIGSSGGYITNSELNSLNITPPGVQVSSNQSAIYINNSTTLPVLMGPMYAPSMYSFEILRLINPTIVVKEGVSVHFIVINVDTDSYHNFAISNRGPPYPYMVGMMGLGFEYKAPYLPPVHSDLYAYSEFNYTFSSIGDYWYLCTYPGHAENGMYGEIIVR</sequence>
<evidence type="ECO:0000256" key="6">
    <source>
        <dbReference type="PIRSR" id="PIRSR601243-1"/>
    </source>
</evidence>
<dbReference type="InterPro" id="IPR028871">
    <property type="entry name" value="BlueCu_1_BS"/>
</dbReference>
<dbReference type="InterPro" id="IPR008972">
    <property type="entry name" value="Cupredoxin"/>
</dbReference>
<dbReference type="EMBL" id="BA000011">
    <property type="protein sequence ID" value="BAB60619.1"/>
    <property type="molecule type" value="Genomic_DNA"/>
</dbReference>
<dbReference type="GO" id="GO:0009055">
    <property type="term" value="F:electron transfer activity"/>
    <property type="evidence" value="ECO:0007669"/>
    <property type="project" value="UniProtKB-UniRule"/>
</dbReference>
<dbReference type="Gene3D" id="2.60.40.420">
    <property type="entry name" value="Cupredoxins - blue copper proteins"/>
    <property type="match status" value="1"/>
</dbReference>
<evidence type="ECO:0000256" key="1">
    <source>
        <dbReference type="ARBA" id="ARBA00022448"/>
    </source>
</evidence>
<dbReference type="InterPro" id="IPR000923">
    <property type="entry name" value="BlueCu_1"/>
</dbReference>
<evidence type="ECO:0000256" key="3">
    <source>
        <dbReference type="ARBA" id="ARBA00022982"/>
    </source>
</evidence>
<keyword evidence="1" id="KW-0813">Transport</keyword>
<dbReference type="OrthoDB" id="4392at2157"/>
<dbReference type="InterPro" id="IPR001243">
    <property type="entry name" value="Rusticyanin"/>
</dbReference>
<gene>
    <name evidence="8" type="ORF">TVG1528192</name>
</gene>
<reference evidence="8 9" key="1">
    <citation type="journal article" date="1999" name="Proc. Jpn. Acad.">
        <title>Determination of the complete genomic DNA sequence of Thermoplasma volvanium GSS1.</title>
        <authorList>
            <person name="Kawashima T."/>
            <person name="Yamamoto Y."/>
            <person name="Aramaki H."/>
            <person name="Nunoshiba T."/>
            <person name="Kawamoto T."/>
            <person name="Watanabe K."/>
            <person name="Yamazaki M."/>
            <person name="Kanehori K."/>
            <person name="Amano N."/>
            <person name="Ohya Y."/>
            <person name="Makino K."/>
            <person name="Suzuki M."/>
        </authorList>
    </citation>
    <scope>NUCLEOTIDE SEQUENCE [LARGE SCALE GENOMIC DNA]</scope>
    <source>
        <strain evidence="9">ATCC 51530 / DSM 4299 / JCM 9571 / NBRC 15438 / GSS1</strain>
    </source>
</reference>
<comment type="cofactor">
    <cofactor evidence="6">
        <name>Cu cation</name>
        <dbReference type="ChEBI" id="CHEBI:23378"/>
    </cofactor>
    <text evidence="6">Binds 1 copper ion per subunit.</text>
</comment>
<organism evidence="8 9">
    <name type="scientific">Thermoplasma volcanium (strain ATCC 51530 / DSM 4299 / JCM 9571 / NBRC 15438 / GSS1)</name>
    <dbReference type="NCBI Taxonomy" id="273116"/>
    <lineage>
        <taxon>Archaea</taxon>
        <taxon>Methanobacteriati</taxon>
        <taxon>Thermoplasmatota</taxon>
        <taxon>Thermoplasmata</taxon>
        <taxon>Thermoplasmatales</taxon>
        <taxon>Thermoplasmataceae</taxon>
        <taxon>Thermoplasma</taxon>
    </lineage>
</organism>
<protein>
    <recommendedName>
        <fullName evidence="5">Rusticyanin</fullName>
    </recommendedName>
</protein>
<dbReference type="KEGG" id="tvo:TVG1528192"/>
<dbReference type="NCBIfam" id="TIGR03095">
    <property type="entry name" value="rusti_cyanin"/>
    <property type="match status" value="1"/>
</dbReference>
<dbReference type="Proteomes" id="UP000001017">
    <property type="component" value="Chromosome"/>
</dbReference>
<name>Q978E0_THEVO</name>
<feature type="domain" description="Blue (type 1) copper" evidence="7">
    <location>
        <begin position="94"/>
        <end position="189"/>
    </location>
</feature>
<dbReference type="PROSITE" id="PS00079">
    <property type="entry name" value="MULTICOPPER_OXIDASE1"/>
    <property type="match status" value="1"/>
</dbReference>
<dbReference type="PROSITE" id="PS00196">
    <property type="entry name" value="COPPER_BLUE"/>
    <property type="match status" value="1"/>
</dbReference>
<evidence type="ECO:0000256" key="4">
    <source>
        <dbReference type="ARBA" id="ARBA00023008"/>
    </source>
</evidence>
<dbReference type="SUPFAM" id="SSF49503">
    <property type="entry name" value="Cupredoxins"/>
    <property type="match status" value="1"/>
</dbReference>
<feature type="binding site" evidence="6">
    <location>
        <position position="178"/>
    </location>
    <ligand>
        <name>Cu cation</name>
        <dbReference type="ChEBI" id="CHEBI:23378"/>
    </ligand>
</feature>
<proteinExistence type="predicted"/>
<accession>Q978E0</accession>
<dbReference type="eggNOG" id="arCOG03700">
    <property type="taxonomic scope" value="Archaea"/>
</dbReference>
<evidence type="ECO:0000256" key="2">
    <source>
        <dbReference type="ARBA" id="ARBA00022723"/>
    </source>
</evidence>
<dbReference type="AlphaFoldDB" id="Q978E0"/>
<keyword evidence="3" id="KW-0249">Electron transport</keyword>
<dbReference type="InterPro" id="IPR033138">
    <property type="entry name" value="Cu_oxidase_CS"/>
</dbReference>
<feature type="binding site" evidence="6">
    <location>
        <position position="183"/>
    </location>
    <ligand>
        <name>Cu cation</name>
        <dbReference type="ChEBI" id="CHEBI:23378"/>
    </ligand>
</feature>
<dbReference type="HOGENOM" id="CLU_1363709_0_0_2"/>
<dbReference type="Pfam" id="PF00127">
    <property type="entry name" value="Copper-bind"/>
    <property type="match status" value="1"/>
</dbReference>
<keyword evidence="9" id="KW-1185">Reference proteome</keyword>
<evidence type="ECO:0000313" key="9">
    <source>
        <dbReference type="Proteomes" id="UP000001017"/>
    </source>
</evidence>
<dbReference type="CDD" id="cd04231">
    <property type="entry name" value="Rusticyanin"/>
    <property type="match status" value="1"/>
</dbReference>
<evidence type="ECO:0000256" key="5">
    <source>
        <dbReference type="NCBIfam" id="TIGR03095"/>
    </source>
</evidence>
<evidence type="ECO:0000313" key="8">
    <source>
        <dbReference type="EMBL" id="BAB60619.1"/>
    </source>
</evidence>
<dbReference type="RefSeq" id="WP_010917708.1">
    <property type="nucleotide sequence ID" value="NC_002689.2"/>
</dbReference>
<feature type="binding site" evidence="6">
    <location>
        <position position="117"/>
    </location>
    <ligand>
        <name>Cu cation</name>
        <dbReference type="ChEBI" id="CHEBI:23378"/>
    </ligand>
</feature>
<feature type="binding site" evidence="6">
    <location>
        <position position="173"/>
    </location>
    <ligand>
        <name>Cu cation</name>
        <dbReference type="ChEBI" id="CHEBI:23378"/>
    </ligand>
</feature>
<keyword evidence="4 6" id="KW-0186">Copper</keyword>
<reference evidence="8 9" key="2">
    <citation type="journal article" date="2000" name="Proc. Natl. Acad. Sci. U.S.A.">
        <title>Archaeal adaptation to higher temperatures revealed by genomic sequence of Thermoplasma volcanium.</title>
        <authorList>
            <person name="Kawashima T."/>
            <person name="Amano N."/>
            <person name="Koike H."/>
            <person name="Makino S."/>
            <person name="Higuchi S."/>
            <person name="Kawashima-Ohya Y."/>
            <person name="Watanabe K."/>
            <person name="Yamazaki M."/>
            <person name="Kanehori K."/>
            <person name="Kawamoto T."/>
            <person name="Nunoshiba T."/>
            <person name="Yamamoto Y."/>
            <person name="Aramaki H."/>
            <person name="Makino K."/>
            <person name="Suzuki M."/>
        </authorList>
    </citation>
    <scope>NUCLEOTIDE SEQUENCE [LARGE SCALE GENOMIC DNA]</scope>
    <source>
        <strain evidence="9">ATCC 51530 / DSM 4299 / JCM 9571 / NBRC 15438 / GSS1</strain>
    </source>
</reference>
<keyword evidence="2 6" id="KW-0479">Metal-binding</keyword>